<keyword evidence="2 5" id="KW-0479">Metal-binding</keyword>
<comment type="caution">
    <text evidence="5">Lacks conserved residue(s) required for the propagation of feature annotation.</text>
</comment>
<keyword evidence="1 5" id="KW-0808">Transferase</keyword>
<evidence type="ECO:0000256" key="5">
    <source>
        <dbReference type="HAMAP-Rule" id="MF_01967"/>
    </source>
</evidence>
<dbReference type="EC" id="2.3.1.286" evidence="5"/>
<keyword evidence="5" id="KW-0963">Cytoplasm</keyword>
<feature type="binding site" evidence="5">
    <location>
        <begin position="228"/>
        <end position="230"/>
    </location>
    <ligand>
        <name>NAD(+)</name>
        <dbReference type="ChEBI" id="CHEBI:57540"/>
    </ligand>
</feature>
<feature type="binding site" evidence="5">
    <location>
        <begin position="110"/>
        <end position="113"/>
    </location>
    <ligand>
        <name>NAD(+)</name>
        <dbReference type="ChEBI" id="CHEBI:57540"/>
    </ligand>
</feature>
<feature type="binding site" evidence="5 6">
    <location>
        <position position="187"/>
    </location>
    <ligand>
        <name>Zn(2+)</name>
        <dbReference type="ChEBI" id="CHEBI:29105"/>
    </ligand>
</feature>
<feature type="binding site" evidence="5 6">
    <location>
        <position position="190"/>
    </location>
    <ligand>
        <name>Zn(2+)</name>
        <dbReference type="ChEBI" id="CHEBI:29105"/>
    </ligand>
</feature>
<dbReference type="CDD" id="cd01409">
    <property type="entry name" value="SIRT4"/>
    <property type="match status" value="1"/>
</dbReference>
<dbReference type="PANTHER" id="PTHR11085">
    <property type="entry name" value="NAD-DEPENDENT PROTEIN DEACYLASE SIRTUIN-5, MITOCHONDRIAL-RELATED"/>
    <property type="match status" value="1"/>
</dbReference>
<dbReference type="GO" id="GO:0008270">
    <property type="term" value="F:zinc ion binding"/>
    <property type="evidence" value="ECO:0007669"/>
    <property type="project" value="UniProtKB-UniRule"/>
</dbReference>
<comment type="caution">
    <text evidence="8">The sequence shown here is derived from an EMBL/GenBank/DDBJ whole genome shotgun (WGS) entry which is preliminary data.</text>
</comment>
<dbReference type="InterPro" id="IPR026587">
    <property type="entry name" value="Sirtuin_class_II"/>
</dbReference>
<dbReference type="Pfam" id="PF02146">
    <property type="entry name" value="SIR2"/>
    <property type="match status" value="1"/>
</dbReference>
<dbReference type="GO" id="GO:0070403">
    <property type="term" value="F:NAD+ binding"/>
    <property type="evidence" value="ECO:0007669"/>
    <property type="project" value="UniProtKB-UniRule"/>
</dbReference>
<comment type="function">
    <text evidence="5">NAD-dependent protein deacetylase which modulates the activities of several enzymes which are inactive in their acetylated form.</text>
</comment>
<dbReference type="PROSITE" id="PS50305">
    <property type="entry name" value="SIRTUIN"/>
    <property type="match status" value="1"/>
</dbReference>
<dbReference type="InterPro" id="IPR050134">
    <property type="entry name" value="NAD-dep_sirtuin_deacylases"/>
</dbReference>
<keyword evidence="4 5" id="KW-0520">NAD</keyword>
<accession>A0A5A7MFQ3</accession>
<evidence type="ECO:0000256" key="1">
    <source>
        <dbReference type="ARBA" id="ARBA00022679"/>
    </source>
</evidence>
<dbReference type="Gene3D" id="3.40.50.1220">
    <property type="entry name" value="TPP-binding domain"/>
    <property type="match status" value="1"/>
</dbReference>
<proteinExistence type="inferred from homology"/>
<feature type="binding site" evidence="5 6">
    <location>
        <position position="136"/>
    </location>
    <ligand>
        <name>Zn(2+)</name>
        <dbReference type="ChEBI" id="CHEBI:29105"/>
    </ligand>
</feature>
<evidence type="ECO:0000256" key="3">
    <source>
        <dbReference type="ARBA" id="ARBA00022833"/>
    </source>
</evidence>
<feature type="binding site" evidence="5 6">
    <location>
        <position position="139"/>
    </location>
    <ligand>
        <name>Zn(2+)</name>
        <dbReference type="ChEBI" id="CHEBI:29105"/>
    </ligand>
</feature>
<evidence type="ECO:0000256" key="2">
    <source>
        <dbReference type="ARBA" id="ARBA00022723"/>
    </source>
</evidence>
<dbReference type="HAMAP" id="MF_01967">
    <property type="entry name" value="Sirtuin_ClassII"/>
    <property type="match status" value="1"/>
</dbReference>
<evidence type="ECO:0000259" key="7">
    <source>
        <dbReference type="PROSITE" id="PS50305"/>
    </source>
</evidence>
<comment type="cofactor">
    <cofactor evidence="5">
        <name>Zn(2+)</name>
        <dbReference type="ChEBI" id="CHEBI:29105"/>
    </cofactor>
    <text evidence="5">Binds 1 zinc ion per subunit.</text>
</comment>
<gene>
    <name evidence="8" type="primary">cobB_3</name>
    <name evidence="5" type="synonym">cobB</name>
    <name evidence="8" type="ORF">CTTA_3551</name>
</gene>
<dbReference type="EMBL" id="BKBW01000007">
    <property type="protein sequence ID" value="GEQ76546.1"/>
    <property type="molecule type" value="Genomic_DNA"/>
</dbReference>
<dbReference type="InterPro" id="IPR003000">
    <property type="entry name" value="Sirtuin"/>
</dbReference>
<dbReference type="Proteomes" id="UP000323105">
    <property type="component" value="Unassembled WGS sequence"/>
</dbReference>
<comment type="subcellular location">
    <subcellularLocation>
        <location evidence="5">Cytoplasm</location>
    </subcellularLocation>
</comment>
<feature type="domain" description="Deacetylase sirtuin-type" evidence="7">
    <location>
        <begin position="7"/>
        <end position="283"/>
    </location>
</feature>
<reference evidence="8 9" key="1">
    <citation type="journal article" date="2019" name="Microbiol. Resour. Announc.">
        <title>Draft Genome Sequence of Comamonas testosteroni TA441, a Bacterium That Has a Cryptic Phenol Degradation Gene Cluster.</title>
        <authorList>
            <person name="Arai H."/>
            <person name="Ishii M."/>
        </authorList>
    </citation>
    <scope>NUCLEOTIDE SEQUENCE [LARGE SCALE GENOMIC DNA]</scope>
    <source>
        <strain evidence="8 9">TA441</strain>
    </source>
</reference>
<name>A0A5A7MFQ3_COMTE</name>
<comment type="catalytic activity">
    <reaction evidence="5">
        <text>N(6)-acetyl-L-lysyl-[protein] + NAD(+) + H2O = 2''-O-acetyl-ADP-D-ribose + nicotinamide + L-lysyl-[protein]</text>
        <dbReference type="Rhea" id="RHEA:43636"/>
        <dbReference type="Rhea" id="RHEA-COMP:9752"/>
        <dbReference type="Rhea" id="RHEA-COMP:10731"/>
        <dbReference type="ChEBI" id="CHEBI:15377"/>
        <dbReference type="ChEBI" id="CHEBI:17154"/>
        <dbReference type="ChEBI" id="CHEBI:29969"/>
        <dbReference type="ChEBI" id="CHEBI:57540"/>
        <dbReference type="ChEBI" id="CHEBI:61930"/>
        <dbReference type="ChEBI" id="CHEBI:83767"/>
        <dbReference type="EC" id="2.3.1.286"/>
    </reaction>
</comment>
<evidence type="ECO:0000313" key="8">
    <source>
        <dbReference type="EMBL" id="GEQ76546.1"/>
    </source>
</evidence>
<evidence type="ECO:0000313" key="9">
    <source>
        <dbReference type="Proteomes" id="UP000323105"/>
    </source>
</evidence>
<dbReference type="RefSeq" id="WP_149356286.1">
    <property type="nucleotide sequence ID" value="NZ_BKBW01000007.1"/>
</dbReference>
<dbReference type="GO" id="GO:0017136">
    <property type="term" value="F:histone deacetylase activity, NAD-dependent"/>
    <property type="evidence" value="ECO:0007669"/>
    <property type="project" value="TreeGrafter"/>
</dbReference>
<dbReference type="InterPro" id="IPR029035">
    <property type="entry name" value="DHS-like_NAD/FAD-binding_dom"/>
</dbReference>
<protein>
    <recommendedName>
        <fullName evidence="5">NAD-dependent protein deacetylase</fullName>
        <ecNumber evidence="5">2.3.1.286</ecNumber>
    </recommendedName>
    <alternativeName>
        <fullName evidence="5">Regulatory protein SIR2 homolog</fullName>
    </alternativeName>
</protein>
<comment type="similarity">
    <text evidence="5">Belongs to the sirtuin family. Class II subfamily.</text>
</comment>
<keyword evidence="3 5" id="KW-0862">Zinc</keyword>
<organism evidence="8 9">
    <name type="scientific">Comamonas testosteroni</name>
    <name type="common">Pseudomonas testosteroni</name>
    <dbReference type="NCBI Taxonomy" id="285"/>
    <lineage>
        <taxon>Bacteria</taxon>
        <taxon>Pseudomonadati</taxon>
        <taxon>Pseudomonadota</taxon>
        <taxon>Betaproteobacteria</taxon>
        <taxon>Burkholderiales</taxon>
        <taxon>Comamonadaceae</taxon>
        <taxon>Comamonas</taxon>
    </lineage>
</organism>
<evidence type="ECO:0000256" key="6">
    <source>
        <dbReference type="PROSITE-ProRule" id="PRU00236"/>
    </source>
</evidence>
<evidence type="ECO:0000256" key="4">
    <source>
        <dbReference type="ARBA" id="ARBA00023027"/>
    </source>
</evidence>
<dbReference type="GO" id="GO:0005737">
    <property type="term" value="C:cytoplasm"/>
    <property type="evidence" value="ECO:0007669"/>
    <property type="project" value="UniProtKB-SubCell"/>
</dbReference>
<dbReference type="SUPFAM" id="SSF52467">
    <property type="entry name" value="DHS-like NAD/FAD-binding domain"/>
    <property type="match status" value="1"/>
</dbReference>
<dbReference type="PANTHER" id="PTHR11085:SF10">
    <property type="entry name" value="NAD-DEPENDENT PROTEIN DEACYLASE SIRTUIN-5, MITOCHONDRIAL-RELATED"/>
    <property type="match status" value="1"/>
</dbReference>
<dbReference type="InterPro" id="IPR026591">
    <property type="entry name" value="Sirtuin_cat_small_dom_sf"/>
</dbReference>
<feature type="binding site" evidence="5">
    <location>
        <begin position="254"/>
        <end position="256"/>
    </location>
    <ligand>
        <name>NAD(+)</name>
        <dbReference type="ChEBI" id="CHEBI:57540"/>
    </ligand>
</feature>
<dbReference type="Gene3D" id="3.30.1600.10">
    <property type="entry name" value="SIR2/SIRT2 'Small Domain"/>
    <property type="match status" value="1"/>
</dbReference>
<dbReference type="NCBIfam" id="NF003738">
    <property type="entry name" value="PRK05333.1"/>
    <property type="match status" value="1"/>
</dbReference>
<feature type="binding site" evidence="5">
    <location>
        <position position="272"/>
    </location>
    <ligand>
        <name>NAD(+)</name>
        <dbReference type="ChEBI" id="CHEBI:57540"/>
    </ligand>
</feature>
<dbReference type="AlphaFoldDB" id="A0A5A7MFQ3"/>
<sequence length="283" mass="31042">MSETVNHCVDALALWRLQDWLHAHPRVVVIGGAGCSTEVGIPDYRDRNGQWKRPQPVTYQAFMGDVLVRQRYWARSMLGWRVMGQARPGSAHQALARMEQQGRLELLITQNVDGLHDAAGSLNIVDLHGRIDTVRCMDCDKRSARADLQQRLLALNPTWVELYAAPAPDGDADLENQDFSHFVVPACPHCGTGLIKPDVVFFGETVPRERVQTCMAAVARADAVLIAGSSLMVYSGYRFALAAHEQGKSIVAINQGVTRADALLAFKVEADVGQVLMGLIEAS</sequence>
<dbReference type="InterPro" id="IPR026590">
    <property type="entry name" value="Ssirtuin_cat_dom"/>
</dbReference>
<feature type="active site" description="Proton acceptor" evidence="5 6">
    <location>
        <position position="128"/>
    </location>
</feature>